<evidence type="ECO:0000256" key="1">
    <source>
        <dbReference type="ARBA" id="ARBA00004370"/>
    </source>
</evidence>
<dbReference type="InterPro" id="IPR051423">
    <property type="entry name" value="CD225/Dispanin"/>
</dbReference>
<name>A0A6L5XAZ5_9BACT</name>
<dbReference type="Pfam" id="PF04505">
    <property type="entry name" value="CD225"/>
    <property type="match status" value="1"/>
</dbReference>
<evidence type="ECO:0000313" key="8">
    <source>
        <dbReference type="EMBL" id="MSS16665.1"/>
    </source>
</evidence>
<gene>
    <name evidence="8" type="ORF">FYJ29_02595</name>
</gene>
<protein>
    <submittedName>
        <fullName evidence="8">DUF4339 domain-containing protein</fullName>
    </submittedName>
</protein>
<feature type="domain" description="GYF" evidence="7">
    <location>
        <begin position="3"/>
        <end position="48"/>
    </location>
</feature>
<proteinExistence type="predicted"/>
<dbReference type="PANTHER" id="PTHR14948:SF25">
    <property type="entry name" value="DUF4190 DOMAIN-CONTAINING PROTEIN"/>
    <property type="match status" value="1"/>
</dbReference>
<reference evidence="8 9" key="1">
    <citation type="submission" date="2019-08" db="EMBL/GenBank/DDBJ databases">
        <title>In-depth cultivation of the pig gut microbiome towards novel bacterial diversity and tailored functional studies.</title>
        <authorList>
            <person name="Wylensek D."/>
            <person name="Hitch T.C.A."/>
            <person name="Clavel T."/>
        </authorList>
    </citation>
    <scope>NUCLEOTIDE SEQUENCE [LARGE SCALE GENOMIC DNA]</scope>
    <source>
        <strain evidence="8 9">Oil-RF-744-WCA-WT-10</strain>
    </source>
</reference>
<comment type="subcellular location">
    <subcellularLocation>
        <location evidence="1">Membrane</location>
    </subcellularLocation>
</comment>
<feature type="region of interest" description="Disordered" evidence="5">
    <location>
        <begin position="52"/>
        <end position="78"/>
    </location>
</feature>
<feature type="transmembrane region" description="Helical" evidence="6">
    <location>
        <begin position="137"/>
        <end position="170"/>
    </location>
</feature>
<keyword evidence="2 6" id="KW-0812">Transmembrane</keyword>
<sequence>MKYYMHIGGQQVGPYEENELPSHGLTASTMVWREGMPDWVAASQVPELSHLLPPSQQPPSYQPQSGYGPQPGYGPQQPYGVQPPMPDTYMVWAVLVTVFCCLPFGIVSIVKASQVSSLYSQGRYQEAVAASEAAKKWAIWSAIVGVVLSIIVILLQIAGIGLLGTAALAGSDF</sequence>
<dbReference type="AlphaFoldDB" id="A0A6L5XAZ5"/>
<comment type="caution">
    <text evidence="8">The sequence shown here is derived from an EMBL/GenBank/DDBJ whole genome shotgun (WGS) entry which is preliminary data.</text>
</comment>
<evidence type="ECO:0000256" key="4">
    <source>
        <dbReference type="ARBA" id="ARBA00023136"/>
    </source>
</evidence>
<dbReference type="EMBL" id="VULT01000003">
    <property type="protein sequence ID" value="MSS16665.1"/>
    <property type="molecule type" value="Genomic_DNA"/>
</dbReference>
<dbReference type="InterPro" id="IPR007593">
    <property type="entry name" value="CD225/Dispanin_fam"/>
</dbReference>
<dbReference type="RefSeq" id="WP_154327310.1">
    <property type="nucleotide sequence ID" value="NZ_CP045696.1"/>
</dbReference>
<keyword evidence="3 6" id="KW-1133">Transmembrane helix</keyword>
<dbReference type="GO" id="GO:0016020">
    <property type="term" value="C:membrane"/>
    <property type="evidence" value="ECO:0007669"/>
    <property type="project" value="UniProtKB-SubCell"/>
</dbReference>
<dbReference type="InterPro" id="IPR025640">
    <property type="entry name" value="GYF_2"/>
</dbReference>
<evidence type="ECO:0000256" key="6">
    <source>
        <dbReference type="SAM" id="Phobius"/>
    </source>
</evidence>
<keyword evidence="4 6" id="KW-0472">Membrane</keyword>
<evidence type="ECO:0000259" key="7">
    <source>
        <dbReference type="Pfam" id="PF14237"/>
    </source>
</evidence>
<accession>A0A6L5XAZ5</accession>
<organism evidence="8 9">
    <name type="scientific">Sodaliphilus pleomorphus</name>
    <dbReference type="NCBI Taxonomy" id="2606626"/>
    <lineage>
        <taxon>Bacteria</taxon>
        <taxon>Pseudomonadati</taxon>
        <taxon>Bacteroidota</taxon>
        <taxon>Bacteroidia</taxon>
        <taxon>Bacteroidales</taxon>
        <taxon>Muribaculaceae</taxon>
        <taxon>Sodaliphilus</taxon>
    </lineage>
</organism>
<evidence type="ECO:0000256" key="3">
    <source>
        <dbReference type="ARBA" id="ARBA00022989"/>
    </source>
</evidence>
<evidence type="ECO:0000256" key="5">
    <source>
        <dbReference type="SAM" id="MobiDB-lite"/>
    </source>
</evidence>
<evidence type="ECO:0000313" key="9">
    <source>
        <dbReference type="Proteomes" id="UP000483362"/>
    </source>
</evidence>
<keyword evidence="9" id="KW-1185">Reference proteome</keyword>
<dbReference type="Pfam" id="PF14237">
    <property type="entry name" value="GYF_2"/>
    <property type="match status" value="1"/>
</dbReference>
<feature type="transmembrane region" description="Helical" evidence="6">
    <location>
        <begin position="89"/>
        <end position="110"/>
    </location>
</feature>
<evidence type="ECO:0000256" key="2">
    <source>
        <dbReference type="ARBA" id="ARBA00022692"/>
    </source>
</evidence>
<feature type="compositionally biased region" description="Low complexity" evidence="5">
    <location>
        <begin position="62"/>
        <end position="78"/>
    </location>
</feature>
<dbReference type="PANTHER" id="PTHR14948">
    <property type="entry name" value="NG5"/>
    <property type="match status" value="1"/>
</dbReference>
<dbReference type="Proteomes" id="UP000483362">
    <property type="component" value="Unassembled WGS sequence"/>
</dbReference>